<dbReference type="HOGENOM" id="CLU_020567_1_0_11"/>
<dbReference type="PANTHER" id="PTHR22683">
    <property type="entry name" value="SPORULATION PROTEIN RELATED"/>
    <property type="match status" value="1"/>
</dbReference>
<organism evidence="3 4">
    <name type="scientific">Actinosynnema mirum (strain ATCC 29888 / DSM 43827 / JCM 3225 / NBRC 14064 / NCIMB 13271 / NRRL B-12336 / IMRU 3971 / 101)</name>
    <dbReference type="NCBI Taxonomy" id="446462"/>
    <lineage>
        <taxon>Bacteria</taxon>
        <taxon>Bacillati</taxon>
        <taxon>Actinomycetota</taxon>
        <taxon>Actinomycetes</taxon>
        <taxon>Pseudonocardiales</taxon>
        <taxon>Pseudonocardiaceae</taxon>
        <taxon>Actinosynnema</taxon>
    </lineage>
</organism>
<dbReference type="Gene3D" id="3.40.50.300">
    <property type="entry name" value="P-loop containing nucleotide triphosphate hydrolases"/>
    <property type="match status" value="1"/>
</dbReference>
<keyword evidence="2" id="KW-1133">Transmembrane helix</keyword>
<keyword evidence="3" id="KW-0131">Cell cycle</keyword>
<name>C6WF16_ACTMD</name>
<dbReference type="OrthoDB" id="3315716at2"/>
<dbReference type="InterPro" id="IPR050206">
    <property type="entry name" value="FtsK/SpoIIIE/SftA"/>
</dbReference>
<evidence type="ECO:0000313" key="4">
    <source>
        <dbReference type="Proteomes" id="UP000002213"/>
    </source>
</evidence>
<dbReference type="InterPro" id="IPR027417">
    <property type="entry name" value="P-loop_NTPase"/>
</dbReference>
<evidence type="ECO:0000256" key="1">
    <source>
        <dbReference type="SAM" id="MobiDB-lite"/>
    </source>
</evidence>
<dbReference type="Proteomes" id="UP000002213">
    <property type="component" value="Chromosome"/>
</dbReference>
<dbReference type="RefSeq" id="WP_012782811.1">
    <property type="nucleotide sequence ID" value="NC_013093.1"/>
</dbReference>
<evidence type="ECO:0000256" key="2">
    <source>
        <dbReference type="SAM" id="Phobius"/>
    </source>
</evidence>
<dbReference type="KEGG" id="ami:Amir_0177"/>
<dbReference type="PANTHER" id="PTHR22683:SF41">
    <property type="entry name" value="DNA TRANSLOCASE FTSK"/>
    <property type="match status" value="1"/>
</dbReference>
<dbReference type="GO" id="GO:0051301">
    <property type="term" value="P:cell division"/>
    <property type="evidence" value="ECO:0007669"/>
    <property type="project" value="UniProtKB-KW"/>
</dbReference>
<feature type="transmembrane region" description="Helical" evidence="2">
    <location>
        <begin position="177"/>
        <end position="195"/>
    </location>
</feature>
<keyword evidence="2" id="KW-0472">Membrane</keyword>
<keyword evidence="3" id="KW-0132">Cell division</keyword>
<feature type="region of interest" description="Disordered" evidence="1">
    <location>
        <begin position="49"/>
        <end position="68"/>
    </location>
</feature>
<dbReference type="SUPFAM" id="SSF52540">
    <property type="entry name" value="P-loop containing nucleoside triphosphate hydrolases"/>
    <property type="match status" value="1"/>
</dbReference>
<dbReference type="STRING" id="446462.Amir_0177"/>
<dbReference type="eggNOG" id="COG1674">
    <property type="taxonomic scope" value="Bacteria"/>
</dbReference>
<protein>
    <submittedName>
        <fullName evidence="3">Cell divisionFtsK/SpoIIIE</fullName>
    </submittedName>
</protein>
<evidence type="ECO:0000313" key="3">
    <source>
        <dbReference type="EMBL" id="ACU34148.1"/>
    </source>
</evidence>
<feature type="transmembrane region" description="Helical" evidence="2">
    <location>
        <begin position="201"/>
        <end position="219"/>
    </location>
</feature>
<keyword evidence="2" id="KW-0812">Transmembrane</keyword>
<sequence length="731" mass="78575">MSLPTARSTPDPDENNVVHLADARARAAATEPTAVVERAPEVLDAEVVEDDAPTELVQVDQPDSSDDSTWVSRLRETERLPIIPGYLRTLSEVRQTAAWVGRHYAHATGYHAARTPLYLLKLAARSPQGALLLMAATGRWVADAEGRPLRREMAVRGEAEKYLRLVQERNARVRFRTVLLAAGSALGVVLLVLLPGVAPEWVWWVCVTAALAVLGKLGTPQDRPVAGRAVVGPQAQKLTSDVVVRALSSLGIGGINQAVGKNAHAIGFTAPITRDGPGWRADVELPPGVTATEVVEKRDKLASGLGRPLGCVWPENNASGHPGQLVLWVGDRDMSKAKQPAWSLRRGGAVDLFKPQPFGTDVRGRWVEVTLMFVAGIIGAIPRMGKTFTLRELLLIAALDPRSELHSYDLKGTGDLSPLAPVCHRYRAGDDPEDLEYAVADLRALRQELRRRTKVIRELPKDLCPENKVTTELASKRSLRLHPIVIGVDECQVWFEHPEFGAEVEEICTDLVKRGPATGIVLLLATQRPDSKSIPTQISDNAVLRFCLKVTGQMANDMVLGTSSYRNGERATQFSFSDKGIGLLKGVTDETKTVKGVYVDGPGAETIAGRARALRTAAGLLTGYAAGLDAEVVDGDVTSTLLPDVLAAMGSADKMWSESIVERLAELRPGAYGQWADQDGKGRAVQLAAALKPHGVSTGQVWGTDADGKGANRRGLTRADVAAAVTDSASK</sequence>
<dbReference type="EMBL" id="CP001630">
    <property type="protein sequence ID" value="ACU34148.1"/>
    <property type="molecule type" value="Genomic_DNA"/>
</dbReference>
<proteinExistence type="predicted"/>
<dbReference type="AlphaFoldDB" id="C6WF16"/>
<reference evidence="3 4" key="1">
    <citation type="journal article" date="2009" name="Stand. Genomic Sci.">
        <title>Complete genome sequence of Actinosynnema mirum type strain (101).</title>
        <authorList>
            <person name="Land M."/>
            <person name="Lapidus A."/>
            <person name="Mayilraj S."/>
            <person name="Chen F."/>
            <person name="Copeland A."/>
            <person name="Del Rio T.G."/>
            <person name="Nolan M."/>
            <person name="Lucas S."/>
            <person name="Tice H."/>
            <person name="Cheng J.F."/>
            <person name="Chertkov O."/>
            <person name="Bruce D."/>
            <person name="Goodwin L."/>
            <person name="Pitluck S."/>
            <person name="Rohde M."/>
            <person name="Goker M."/>
            <person name="Pati A."/>
            <person name="Ivanova N."/>
            <person name="Mavromatis K."/>
            <person name="Chen A."/>
            <person name="Palaniappan K."/>
            <person name="Hauser L."/>
            <person name="Chang Y.J."/>
            <person name="Jeffries C.C."/>
            <person name="Brettin T."/>
            <person name="Detter J.C."/>
            <person name="Han C."/>
            <person name="Chain P."/>
            <person name="Tindall B.J."/>
            <person name="Bristow J."/>
            <person name="Eisen J.A."/>
            <person name="Markowitz V."/>
            <person name="Hugenholtz P."/>
            <person name="Kyrpides N.C."/>
            <person name="Klenk H.P."/>
        </authorList>
    </citation>
    <scope>NUCLEOTIDE SEQUENCE [LARGE SCALE GENOMIC DNA]</scope>
    <source>
        <strain evidence="4">ATCC 29888 / DSM 43827 / JCM 3225 / NBRC 14064 / NCIMB 13271 / NRRL B-12336 / IMRU 3971 / 101</strain>
    </source>
</reference>
<keyword evidence="4" id="KW-1185">Reference proteome</keyword>
<gene>
    <name evidence="3" type="ordered locus">Amir_0177</name>
</gene>
<accession>C6WF16</accession>